<keyword evidence="3" id="KW-0418">Kinase</keyword>
<evidence type="ECO:0000256" key="1">
    <source>
        <dbReference type="ARBA" id="ARBA00006479"/>
    </source>
</evidence>
<protein>
    <submittedName>
        <fullName evidence="3">Putative NBD/HSP70 family sugar kinase</fullName>
    </submittedName>
</protein>
<reference evidence="3 4" key="1">
    <citation type="submission" date="2020-07" db="EMBL/GenBank/DDBJ databases">
        <title>Sequencing the genomes of 1000 actinobacteria strains.</title>
        <authorList>
            <person name="Klenk H.-P."/>
        </authorList>
    </citation>
    <scope>NUCLEOTIDE SEQUENCE [LARGE SCALE GENOMIC DNA]</scope>
    <source>
        <strain evidence="3 4">LI1</strain>
    </source>
</reference>
<dbReference type="Gene3D" id="3.30.420.40">
    <property type="match status" value="2"/>
</dbReference>
<dbReference type="GO" id="GO:0016301">
    <property type="term" value="F:kinase activity"/>
    <property type="evidence" value="ECO:0007669"/>
    <property type="project" value="UniProtKB-KW"/>
</dbReference>
<gene>
    <name evidence="3" type="ORF">HNR05_003048</name>
</gene>
<dbReference type="InterPro" id="IPR000835">
    <property type="entry name" value="HTH_MarR-typ"/>
</dbReference>
<organism evidence="3 4">
    <name type="scientific">Glaciibacter psychrotolerans</name>
    <dbReference type="NCBI Taxonomy" id="670054"/>
    <lineage>
        <taxon>Bacteria</taxon>
        <taxon>Bacillati</taxon>
        <taxon>Actinomycetota</taxon>
        <taxon>Actinomycetes</taxon>
        <taxon>Micrococcales</taxon>
        <taxon>Microbacteriaceae</taxon>
        <taxon>Glaciibacter</taxon>
    </lineage>
</organism>
<dbReference type="InterPro" id="IPR036390">
    <property type="entry name" value="WH_DNA-bd_sf"/>
</dbReference>
<dbReference type="PANTHER" id="PTHR18964:SF173">
    <property type="entry name" value="GLUCOKINASE"/>
    <property type="match status" value="1"/>
</dbReference>
<proteinExistence type="inferred from homology"/>
<dbReference type="Pfam" id="PF12802">
    <property type="entry name" value="MarR_2"/>
    <property type="match status" value="1"/>
</dbReference>
<dbReference type="Gene3D" id="1.10.10.10">
    <property type="entry name" value="Winged helix-like DNA-binding domain superfamily/Winged helix DNA-binding domain"/>
    <property type="match status" value="1"/>
</dbReference>
<feature type="domain" description="HTH marR-type" evidence="2">
    <location>
        <begin position="2"/>
        <end position="50"/>
    </location>
</feature>
<evidence type="ECO:0000313" key="4">
    <source>
        <dbReference type="Proteomes" id="UP000537260"/>
    </source>
</evidence>
<accession>A0A7Z0EHZ8</accession>
<dbReference type="GO" id="GO:0003700">
    <property type="term" value="F:DNA-binding transcription factor activity"/>
    <property type="evidence" value="ECO:0007669"/>
    <property type="project" value="InterPro"/>
</dbReference>
<dbReference type="InterPro" id="IPR043129">
    <property type="entry name" value="ATPase_NBD"/>
</dbReference>
<evidence type="ECO:0000259" key="2">
    <source>
        <dbReference type="Pfam" id="PF12802"/>
    </source>
</evidence>
<dbReference type="RefSeq" id="WP_218869242.1">
    <property type="nucleotide sequence ID" value="NZ_JACCFM010000001.1"/>
</dbReference>
<comment type="caution">
    <text evidence="3">The sequence shown here is derived from an EMBL/GenBank/DDBJ whole genome shotgun (WGS) entry which is preliminary data.</text>
</comment>
<sequence length="371" mass="38335">MNAVTRHGGLTQVELAGVTGLSAASVSNIVKELSTSGVLHTSRTTQNGRRAQYVTLAHALGLIVGVHFSRRHMRIALTDVAQTVVAENHVPLAKDHRADNELDRVARMVADMLESVSGSLDEVRSVGIALPTSVDSKTGMTARSGLLRGWDGVPVADVLSWRLGRPVFVDNAANLAALAEHRSGASRGRADSVYLDIGDGISAGLIINGQLFRGFSGGAGEFGHTVIRDNGPLCACGTRGCLEAIAGGAAVLSNLRESHGAMKLTDVVVRAIAGDAGCAREIVNAGRSIGVAAANLCNLIAPERLVIGGELARAGELLIGPIRHAVERAVLVSEGSLPNIVPAELGERSAVLGAVVFAIDQLSVTSAEIVA</sequence>
<dbReference type="InterPro" id="IPR036388">
    <property type="entry name" value="WH-like_DNA-bd_sf"/>
</dbReference>
<dbReference type="Proteomes" id="UP000537260">
    <property type="component" value="Unassembled WGS sequence"/>
</dbReference>
<dbReference type="SUPFAM" id="SSF53067">
    <property type="entry name" value="Actin-like ATPase domain"/>
    <property type="match status" value="1"/>
</dbReference>
<dbReference type="SUPFAM" id="SSF46785">
    <property type="entry name" value="Winged helix' DNA-binding domain"/>
    <property type="match status" value="1"/>
</dbReference>
<dbReference type="PANTHER" id="PTHR18964">
    <property type="entry name" value="ROK (REPRESSOR, ORF, KINASE) FAMILY"/>
    <property type="match status" value="1"/>
</dbReference>
<dbReference type="InterPro" id="IPR000600">
    <property type="entry name" value="ROK"/>
</dbReference>
<name>A0A7Z0EHZ8_9MICO</name>
<comment type="similarity">
    <text evidence="1">Belongs to the ROK (NagC/XylR) family.</text>
</comment>
<dbReference type="AlphaFoldDB" id="A0A7Z0EHZ8"/>
<dbReference type="Pfam" id="PF00480">
    <property type="entry name" value="ROK"/>
    <property type="match status" value="1"/>
</dbReference>
<keyword evidence="4" id="KW-1185">Reference proteome</keyword>
<dbReference type="EMBL" id="JACCFM010000001">
    <property type="protein sequence ID" value="NYJ21257.1"/>
    <property type="molecule type" value="Genomic_DNA"/>
</dbReference>
<evidence type="ECO:0000313" key="3">
    <source>
        <dbReference type="EMBL" id="NYJ21257.1"/>
    </source>
</evidence>
<keyword evidence="3" id="KW-0808">Transferase</keyword>